<feature type="binding site" evidence="3">
    <location>
        <position position="77"/>
    </location>
    <ligand>
        <name>Zn(2+)</name>
        <dbReference type="ChEBI" id="CHEBI:29105"/>
        <label>2</label>
    </ligand>
</feature>
<keyword evidence="2" id="KW-0240">DNA-directed RNA polymerase</keyword>
<dbReference type="Gene3D" id="2.20.25.10">
    <property type="match status" value="2"/>
</dbReference>
<evidence type="ECO:0000256" key="3">
    <source>
        <dbReference type="PIRSR" id="PIRSR005586-1"/>
    </source>
</evidence>
<dbReference type="GO" id="GO:0001193">
    <property type="term" value="P:maintenance of transcriptional fidelity during transcription elongation by RNA polymerase II"/>
    <property type="evidence" value="ECO:0007669"/>
    <property type="project" value="TreeGrafter"/>
</dbReference>
<dbReference type="SUPFAM" id="SSF57783">
    <property type="entry name" value="Zinc beta-ribbon"/>
    <property type="match status" value="2"/>
</dbReference>
<comment type="caution">
    <text evidence="6">The sequence shown here is derived from an EMBL/GenBank/DDBJ whole genome shotgun (WGS) entry which is preliminary data.</text>
</comment>
<gene>
    <name evidence="6" type="ORF">PYX00_011347</name>
</gene>
<dbReference type="PANTHER" id="PTHR11239:SF1">
    <property type="entry name" value="DNA-DIRECTED RNA POLYMERASE II SUBUNIT RPB9"/>
    <property type="match status" value="1"/>
</dbReference>
<feature type="binding site" evidence="3">
    <location>
        <position position="105"/>
    </location>
    <ligand>
        <name>Zn(2+)</name>
        <dbReference type="ChEBI" id="CHEBI:29105"/>
        <label>2</label>
    </ligand>
</feature>
<protein>
    <recommendedName>
        <fullName evidence="2">DNA-directed RNA polymerase subunit</fullName>
    </recommendedName>
</protein>
<evidence type="ECO:0000259" key="5">
    <source>
        <dbReference type="SMART" id="SM00661"/>
    </source>
</evidence>
<dbReference type="GO" id="GO:0005665">
    <property type="term" value="C:RNA polymerase II, core complex"/>
    <property type="evidence" value="ECO:0007669"/>
    <property type="project" value="TreeGrafter"/>
</dbReference>
<dbReference type="GO" id="GO:0008270">
    <property type="term" value="F:zinc ion binding"/>
    <property type="evidence" value="ECO:0007669"/>
    <property type="project" value="UniProtKB-KW"/>
</dbReference>
<comment type="subcellular location">
    <subcellularLocation>
        <location evidence="2">Nucleus</location>
    </subcellularLocation>
</comment>
<proteinExistence type="inferred from homology"/>
<dbReference type="GO" id="GO:0006367">
    <property type="term" value="P:transcription initiation at RNA polymerase II promoter"/>
    <property type="evidence" value="ECO:0007669"/>
    <property type="project" value="TreeGrafter"/>
</dbReference>
<evidence type="ECO:0000256" key="1">
    <source>
        <dbReference type="ARBA" id="ARBA00023242"/>
    </source>
</evidence>
<reference evidence="6" key="1">
    <citation type="journal article" date="2024" name="Gigascience">
        <title>Chromosome-level genome of the poultry shaft louse Menopon gallinae provides insight into the host-switching and adaptive evolution of parasitic lice.</title>
        <authorList>
            <person name="Xu Y."/>
            <person name="Ma L."/>
            <person name="Liu S."/>
            <person name="Liang Y."/>
            <person name="Liu Q."/>
            <person name="He Z."/>
            <person name="Tian L."/>
            <person name="Duan Y."/>
            <person name="Cai W."/>
            <person name="Li H."/>
            <person name="Song F."/>
        </authorList>
    </citation>
    <scope>NUCLEOTIDE SEQUENCE</scope>
    <source>
        <strain evidence="6">Cailab_2023a</strain>
    </source>
</reference>
<evidence type="ECO:0000256" key="4">
    <source>
        <dbReference type="PIRSR" id="PIRSR005586-2"/>
    </source>
</evidence>
<dbReference type="EMBL" id="JARGDH010000006">
    <property type="protein sequence ID" value="KAL0265634.1"/>
    <property type="molecule type" value="Genomic_DNA"/>
</dbReference>
<sequence length="112" mass="13024">MIQEFCKECSNILYLKEDRDDKQLFMACKTCEHFEEAKSNIVYNVNYDRKRVPSSVLSKDIVSDPTLPRIRIKCPKCSSMEAVLYYGDEVDEDVAFLVYYVCSSCHDIWAAD</sequence>
<dbReference type="AlphaFoldDB" id="A0AAW2H768"/>
<keyword evidence="3" id="KW-0862">Zinc</keyword>
<dbReference type="PANTHER" id="PTHR11239">
    <property type="entry name" value="DNA-DIRECTED RNA POLYMERASE"/>
    <property type="match status" value="1"/>
</dbReference>
<name>A0AAW2H768_9NEOP</name>
<feature type="binding site" evidence="3">
    <location>
        <position position="102"/>
    </location>
    <ligand>
        <name>Zn(2+)</name>
        <dbReference type="ChEBI" id="CHEBI:29105"/>
        <label>2</label>
    </ligand>
</feature>
<dbReference type="SMART" id="SM00661">
    <property type="entry name" value="RPOL9"/>
    <property type="match status" value="1"/>
</dbReference>
<evidence type="ECO:0000256" key="2">
    <source>
        <dbReference type="PIRNR" id="PIRNR005586"/>
    </source>
</evidence>
<dbReference type="InterPro" id="IPR001529">
    <property type="entry name" value="Zn_ribbon_RPB9"/>
</dbReference>
<evidence type="ECO:0000313" key="6">
    <source>
        <dbReference type="EMBL" id="KAL0265634.1"/>
    </source>
</evidence>
<feature type="binding site" evidence="3">
    <location>
        <position position="9"/>
    </location>
    <ligand>
        <name>Zn(2+)</name>
        <dbReference type="ChEBI" id="CHEBI:29105"/>
        <label>1</label>
    </ligand>
</feature>
<feature type="binding site" evidence="3">
    <location>
        <position position="74"/>
    </location>
    <ligand>
        <name>Zn(2+)</name>
        <dbReference type="ChEBI" id="CHEBI:29105"/>
        <label>2</label>
    </ligand>
</feature>
<dbReference type="PIRSF" id="PIRSF005586">
    <property type="entry name" value="RNApol_RpoM"/>
    <property type="match status" value="1"/>
</dbReference>
<keyword evidence="2" id="KW-0804">Transcription</keyword>
<dbReference type="InterPro" id="IPR012164">
    <property type="entry name" value="Rpa12/Rpb9/Rpc10/TFS"/>
</dbReference>
<feature type="domain" description="DNA-directed RNA polymerase II subunit RPB9-like zinc ribbon" evidence="5">
    <location>
        <begin position="4"/>
        <end position="62"/>
    </location>
</feature>
<dbReference type="GO" id="GO:0003899">
    <property type="term" value="F:DNA-directed RNA polymerase activity"/>
    <property type="evidence" value="ECO:0007669"/>
    <property type="project" value="InterPro"/>
</dbReference>
<keyword evidence="1 2" id="KW-0539">Nucleus</keyword>
<dbReference type="GO" id="GO:0006283">
    <property type="term" value="P:transcription-coupled nucleotide-excision repair"/>
    <property type="evidence" value="ECO:0007669"/>
    <property type="project" value="TreeGrafter"/>
</dbReference>
<comment type="function">
    <text evidence="2">DNA-dependent RNA polymerase catalyzes the transcription of DNA into RNA using the four ribonucleoside triphosphates as substrates.</text>
</comment>
<accession>A0AAW2H768</accession>
<feature type="binding site" evidence="3">
    <location>
        <position position="31"/>
    </location>
    <ligand>
        <name>Zn(2+)</name>
        <dbReference type="ChEBI" id="CHEBI:29105"/>
        <label>1</label>
    </ligand>
</feature>
<keyword evidence="4" id="KW-0863">Zinc-finger</keyword>
<keyword evidence="3" id="KW-0479">Metal-binding</keyword>
<feature type="binding site" evidence="3">
    <location>
        <position position="6"/>
    </location>
    <ligand>
        <name>Zn(2+)</name>
        <dbReference type="ChEBI" id="CHEBI:29105"/>
        <label>1</label>
    </ligand>
</feature>
<organism evidence="6">
    <name type="scientific">Menopon gallinae</name>
    <name type="common">poultry shaft louse</name>
    <dbReference type="NCBI Taxonomy" id="328185"/>
    <lineage>
        <taxon>Eukaryota</taxon>
        <taxon>Metazoa</taxon>
        <taxon>Ecdysozoa</taxon>
        <taxon>Arthropoda</taxon>
        <taxon>Hexapoda</taxon>
        <taxon>Insecta</taxon>
        <taxon>Pterygota</taxon>
        <taxon>Neoptera</taxon>
        <taxon>Paraneoptera</taxon>
        <taxon>Psocodea</taxon>
        <taxon>Troctomorpha</taxon>
        <taxon>Phthiraptera</taxon>
        <taxon>Amblycera</taxon>
        <taxon>Menoponidae</taxon>
        <taxon>Menopon</taxon>
    </lineage>
</organism>
<feature type="binding site" evidence="3">
    <location>
        <position position="28"/>
    </location>
    <ligand>
        <name>Zn(2+)</name>
        <dbReference type="ChEBI" id="CHEBI:29105"/>
        <label>1</label>
    </ligand>
</feature>
<comment type="similarity">
    <text evidence="2">Belongs to the archaeal rpoM/eukaryotic RPA12/RPB9/RPC11 RNA polymerase family.</text>
</comment>
<feature type="zinc finger region" description="C4-type" evidence="4">
    <location>
        <begin position="6"/>
        <end position="31"/>
    </location>
</feature>